<dbReference type="InterPro" id="IPR050679">
    <property type="entry name" value="Bact_HTH_transcr_reg"/>
</dbReference>
<gene>
    <name evidence="6" type="ORF">CCO03_05930</name>
</gene>
<dbReference type="PANTHER" id="PTHR44846">
    <property type="entry name" value="MANNOSYL-D-GLYCERATE TRANSPORT/METABOLISM SYSTEM REPRESSOR MNGR-RELATED"/>
    <property type="match status" value="1"/>
</dbReference>
<feature type="region of interest" description="Disordered" evidence="4">
    <location>
        <begin position="1"/>
        <end position="22"/>
    </location>
</feature>
<sequence>MPPRSRAASSPPPTPLDGDGPLFTQLKARLRQDILDQRLQPGQKLPSESQLQAGYGVSRITVRQALADLQAEGLIETFNGKGSFVTRPGGNPNLGMLTGFYEHMRARGLNARGEILSVKQVAASPQAAKALGLPAKTRLTRITIVRFANDEPVVAGLFELPHALAEQMLALDMETEDAMTLLETRLGHRLDATHIEASALPAKATEAKLLQVPQGTALLKITFVPHDIDGQPLAYSVMHFRADRFTYRAVIRR</sequence>
<keyword evidence="2" id="KW-0238">DNA-binding</keyword>
<accession>A0A1Y0EL17</accession>
<evidence type="ECO:0000256" key="3">
    <source>
        <dbReference type="ARBA" id="ARBA00023163"/>
    </source>
</evidence>
<dbReference type="SMART" id="SM00345">
    <property type="entry name" value="HTH_GNTR"/>
    <property type="match status" value="1"/>
</dbReference>
<dbReference type="Pfam" id="PF07702">
    <property type="entry name" value="UTRA"/>
    <property type="match status" value="1"/>
</dbReference>
<dbReference type="Pfam" id="PF00392">
    <property type="entry name" value="GntR"/>
    <property type="match status" value="1"/>
</dbReference>
<dbReference type="GO" id="GO:0003700">
    <property type="term" value="F:DNA-binding transcription factor activity"/>
    <property type="evidence" value="ECO:0007669"/>
    <property type="project" value="InterPro"/>
</dbReference>
<reference evidence="6 7" key="1">
    <citation type="submission" date="2017-05" db="EMBL/GenBank/DDBJ databases">
        <authorList>
            <person name="Song R."/>
            <person name="Chenine A.L."/>
            <person name="Ruprecht R.M."/>
        </authorList>
    </citation>
    <scope>NUCLEOTIDE SEQUENCE [LARGE SCALE GENOMIC DNA]</scope>
    <source>
        <strain evidence="6 7">DSM 26136</strain>
    </source>
</reference>
<dbReference type="InterPro" id="IPR028978">
    <property type="entry name" value="Chorismate_lyase_/UTRA_dom_sf"/>
</dbReference>
<dbReference type="SUPFAM" id="SSF46785">
    <property type="entry name" value="Winged helix' DNA-binding domain"/>
    <property type="match status" value="1"/>
</dbReference>
<protein>
    <recommendedName>
        <fullName evidence="5">HTH gntR-type domain-containing protein</fullName>
    </recommendedName>
</protein>
<organism evidence="6 7">
    <name type="scientific">Comamonas serinivorans</name>
    <dbReference type="NCBI Taxonomy" id="1082851"/>
    <lineage>
        <taxon>Bacteria</taxon>
        <taxon>Pseudomonadati</taxon>
        <taxon>Pseudomonadota</taxon>
        <taxon>Betaproteobacteria</taxon>
        <taxon>Burkholderiales</taxon>
        <taxon>Comamonadaceae</taxon>
        <taxon>Comamonas</taxon>
    </lineage>
</organism>
<dbReference type="SUPFAM" id="SSF64288">
    <property type="entry name" value="Chorismate lyase-like"/>
    <property type="match status" value="1"/>
</dbReference>
<dbReference type="CDD" id="cd07377">
    <property type="entry name" value="WHTH_GntR"/>
    <property type="match status" value="1"/>
</dbReference>
<dbReference type="Gene3D" id="1.10.10.10">
    <property type="entry name" value="Winged helix-like DNA-binding domain superfamily/Winged helix DNA-binding domain"/>
    <property type="match status" value="1"/>
</dbReference>
<name>A0A1Y0EL17_9BURK</name>
<proteinExistence type="predicted"/>
<evidence type="ECO:0000256" key="1">
    <source>
        <dbReference type="ARBA" id="ARBA00023015"/>
    </source>
</evidence>
<dbReference type="EMBL" id="CP021455">
    <property type="protein sequence ID" value="ARU04277.1"/>
    <property type="molecule type" value="Genomic_DNA"/>
</dbReference>
<dbReference type="InterPro" id="IPR036388">
    <property type="entry name" value="WH-like_DNA-bd_sf"/>
</dbReference>
<dbReference type="InterPro" id="IPR036390">
    <property type="entry name" value="WH_DNA-bd_sf"/>
</dbReference>
<dbReference type="GO" id="GO:0003677">
    <property type="term" value="F:DNA binding"/>
    <property type="evidence" value="ECO:0007669"/>
    <property type="project" value="UniProtKB-KW"/>
</dbReference>
<dbReference type="Gene3D" id="3.40.1410.10">
    <property type="entry name" value="Chorismate lyase-like"/>
    <property type="match status" value="1"/>
</dbReference>
<dbReference type="RefSeq" id="WP_087278525.1">
    <property type="nucleotide sequence ID" value="NZ_CP021455.1"/>
</dbReference>
<dbReference type="PROSITE" id="PS50949">
    <property type="entry name" value="HTH_GNTR"/>
    <property type="match status" value="1"/>
</dbReference>
<dbReference type="InterPro" id="IPR011663">
    <property type="entry name" value="UTRA"/>
</dbReference>
<evidence type="ECO:0000259" key="5">
    <source>
        <dbReference type="PROSITE" id="PS50949"/>
    </source>
</evidence>
<evidence type="ECO:0000256" key="4">
    <source>
        <dbReference type="SAM" id="MobiDB-lite"/>
    </source>
</evidence>
<dbReference type="PANTHER" id="PTHR44846:SF1">
    <property type="entry name" value="MANNOSYL-D-GLYCERATE TRANSPORT_METABOLISM SYSTEM REPRESSOR MNGR-RELATED"/>
    <property type="match status" value="1"/>
</dbReference>
<dbReference type="AlphaFoldDB" id="A0A1Y0EL17"/>
<dbReference type="KEGG" id="cser:CCO03_05930"/>
<evidence type="ECO:0000256" key="2">
    <source>
        <dbReference type="ARBA" id="ARBA00023125"/>
    </source>
</evidence>
<keyword evidence="7" id="KW-1185">Reference proteome</keyword>
<keyword evidence="3" id="KW-0804">Transcription</keyword>
<keyword evidence="1" id="KW-0805">Transcription regulation</keyword>
<dbReference type="OrthoDB" id="5296437at2"/>
<dbReference type="GO" id="GO:0045892">
    <property type="term" value="P:negative regulation of DNA-templated transcription"/>
    <property type="evidence" value="ECO:0007669"/>
    <property type="project" value="TreeGrafter"/>
</dbReference>
<evidence type="ECO:0000313" key="6">
    <source>
        <dbReference type="EMBL" id="ARU04277.1"/>
    </source>
</evidence>
<dbReference type="InterPro" id="IPR000524">
    <property type="entry name" value="Tscrpt_reg_HTH_GntR"/>
</dbReference>
<dbReference type="PRINTS" id="PR00035">
    <property type="entry name" value="HTHGNTR"/>
</dbReference>
<dbReference type="Proteomes" id="UP000196138">
    <property type="component" value="Chromosome"/>
</dbReference>
<feature type="domain" description="HTH gntR-type" evidence="5">
    <location>
        <begin position="20"/>
        <end position="88"/>
    </location>
</feature>
<dbReference type="SMART" id="SM00866">
    <property type="entry name" value="UTRA"/>
    <property type="match status" value="1"/>
</dbReference>
<evidence type="ECO:0000313" key="7">
    <source>
        <dbReference type="Proteomes" id="UP000196138"/>
    </source>
</evidence>